<feature type="domain" description="C2" evidence="2">
    <location>
        <begin position="4"/>
        <end position="131"/>
    </location>
</feature>
<reference evidence="3" key="2">
    <citation type="submission" date="2019-06" db="EMBL/GenBank/DDBJ databases">
        <title>Genomics analysis of Aphanomyces spp. identifies a new class of oomycete effector associated with host adaptation.</title>
        <authorList>
            <person name="Gaulin E."/>
        </authorList>
    </citation>
    <scope>NUCLEOTIDE SEQUENCE</scope>
    <source>
        <strain evidence="3">CBS 578.67</strain>
    </source>
</reference>
<evidence type="ECO:0000259" key="2">
    <source>
        <dbReference type="PROSITE" id="PS50004"/>
    </source>
</evidence>
<dbReference type="PROSITE" id="PS50004">
    <property type="entry name" value="C2"/>
    <property type="match status" value="1"/>
</dbReference>
<dbReference type="SMART" id="SM00239">
    <property type="entry name" value="C2"/>
    <property type="match status" value="1"/>
</dbReference>
<protein>
    <submittedName>
        <fullName evidence="4">Aste57867_10919 protein</fullName>
    </submittedName>
</protein>
<dbReference type="CDD" id="cd00030">
    <property type="entry name" value="C2"/>
    <property type="match status" value="1"/>
</dbReference>
<dbReference type="InterPro" id="IPR035892">
    <property type="entry name" value="C2_domain_sf"/>
</dbReference>
<evidence type="ECO:0000313" key="5">
    <source>
        <dbReference type="Proteomes" id="UP000332933"/>
    </source>
</evidence>
<evidence type="ECO:0000313" key="3">
    <source>
        <dbReference type="EMBL" id="KAF0698459.1"/>
    </source>
</evidence>
<feature type="compositionally biased region" description="Low complexity" evidence="1">
    <location>
        <begin position="157"/>
        <end position="167"/>
    </location>
</feature>
<accession>A0A485KS48</accession>
<evidence type="ECO:0000256" key="1">
    <source>
        <dbReference type="SAM" id="MobiDB-lite"/>
    </source>
</evidence>
<evidence type="ECO:0000313" key="4">
    <source>
        <dbReference type="EMBL" id="VFT87787.1"/>
    </source>
</evidence>
<dbReference type="InterPro" id="IPR000008">
    <property type="entry name" value="C2_dom"/>
</dbReference>
<name>A0A485KS48_9STRA</name>
<organism evidence="4 5">
    <name type="scientific">Aphanomyces stellatus</name>
    <dbReference type="NCBI Taxonomy" id="120398"/>
    <lineage>
        <taxon>Eukaryota</taxon>
        <taxon>Sar</taxon>
        <taxon>Stramenopiles</taxon>
        <taxon>Oomycota</taxon>
        <taxon>Saprolegniomycetes</taxon>
        <taxon>Saprolegniales</taxon>
        <taxon>Verrucalvaceae</taxon>
        <taxon>Aphanomyces</taxon>
    </lineage>
</organism>
<dbReference type="Gene3D" id="2.60.40.150">
    <property type="entry name" value="C2 domain"/>
    <property type="match status" value="1"/>
</dbReference>
<dbReference type="AlphaFoldDB" id="A0A485KS48"/>
<reference evidence="4 5" key="1">
    <citation type="submission" date="2019-03" db="EMBL/GenBank/DDBJ databases">
        <authorList>
            <person name="Gaulin E."/>
            <person name="Dumas B."/>
        </authorList>
    </citation>
    <scope>NUCLEOTIDE SEQUENCE [LARGE SCALE GENOMIC DNA]</scope>
    <source>
        <strain evidence="4">CBS 568.67</strain>
    </source>
</reference>
<dbReference type="EMBL" id="VJMH01005238">
    <property type="protein sequence ID" value="KAF0698459.1"/>
    <property type="molecule type" value="Genomic_DNA"/>
</dbReference>
<dbReference type="EMBL" id="CAADRA010005259">
    <property type="protein sequence ID" value="VFT87787.1"/>
    <property type="molecule type" value="Genomic_DNA"/>
</dbReference>
<dbReference type="Pfam" id="PF00168">
    <property type="entry name" value="C2"/>
    <property type="match status" value="1"/>
</dbReference>
<gene>
    <name evidence="4" type="primary">Aste57867_10919</name>
    <name evidence="3" type="ORF">As57867_010879</name>
    <name evidence="4" type="ORF">ASTE57867_10919</name>
</gene>
<keyword evidence="5" id="KW-1185">Reference proteome</keyword>
<dbReference type="SUPFAM" id="SSF49562">
    <property type="entry name" value="C2 domain (Calcium/lipid-binding domain, CaLB)"/>
    <property type="match status" value="1"/>
</dbReference>
<dbReference type="OrthoDB" id="73004at2759"/>
<feature type="region of interest" description="Disordered" evidence="1">
    <location>
        <begin position="156"/>
        <end position="183"/>
    </location>
</feature>
<dbReference type="Proteomes" id="UP000332933">
    <property type="component" value="Unassembled WGS sequence"/>
</dbReference>
<sequence>MSGRPSNIFDSLRGQPYFPPCTEKTLVIKLVGARDLPKQGAPPSNVYCVCSLVDHRGRVFKRARTHKIRSSHNPAWNVQLDFGELVVEAIGGVLVTIKHKGKLGLSVTLGSVLLSMASLQHQSKGRPLRWYSIHHDKQATVCGAVQLGVHVAEDYSTRTPSDDSTSSCVDESSRGGPSSSKALGSYLFDSIRDSLFSSRSLHSTPRQFPS</sequence>
<proteinExistence type="predicted"/>